<dbReference type="InterPro" id="IPR020889">
    <property type="entry name" value="LipoPS_assembly_LptD"/>
</dbReference>
<dbReference type="Proteomes" id="UP000008561">
    <property type="component" value="Chromosome"/>
</dbReference>
<evidence type="ECO:0000259" key="1">
    <source>
        <dbReference type="Pfam" id="PF04453"/>
    </source>
</evidence>
<dbReference type="GO" id="GO:1990351">
    <property type="term" value="C:transporter complex"/>
    <property type="evidence" value="ECO:0007669"/>
    <property type="project" value="TreeGrafter"/>
</dbReference>
<reference evidence="2 3" key="1">
    <citation type="submission" date="2007-10" db="EMBL/GenBank/DDBJ databases">
        <title>Complete sequence of Desulfococcus oleovorans Hxd3.</title>
        <authorList>
            <consortium name="US DOE Joint Genome Institute"/>
            <person name="Copeland A."/>
            <person name="Lucas S."/>
            <person name="Lapidus A."/>
            <person name="Barry K."/>
            <person name="Glavina del Rio T."/>
            <person name="Dalin E."/>
            <person name="Tice H."/>
            <person name="Pitluck S."/>
            <person name="Kiss H."/>
            <person name="Brettin T."/>
            <person name="Bruce D."/>
            <person name="Detter J.C."/>
            <person name="Han C."/>
            <person name="Schmutz J."/>
            <person name="Larimer F."/>
            <person name="Land M."/>
            <person name="Hauser L."/>
            <person name="Kyrpides N."/>
            <person name="Kim E."/>
            <person name="Wawrik B."/>
            <person name="Richardson P."/>
        </authorList>
    </citation>
    <scope>NUCLEOTIDE SEQUENCE [LARGE SCALE GENOMIC DNA]</scope>
    <source>
        <strain evidence="3">DSM 6200 / JCM 39069 / Hxd3</strain>
    </source>
</reference>
<accession>A9A092</accession>
<dbReference type="GO" id="GO:0015920">
    <property type="term" value="P:lipopolysaccharide transport"/>
    <property type="evidence" value="ECO:0007669"/>
    <property type="project" value="InterPro"/>
</dbReference>
<name>A9A092_DESOH</name>
<dbReference type="GO" id="GO:0043165">
    <property type="term" value="P:Gram-negative-bacterium-type cell outer membrane assembly"/>
    <property type="evidence" value="ECO:0007669"/>
    <property type="project" value="InterPro"/>
</dbReference>
<evidence type="ECO:0000313" key="3">
    <source>
        <dbReference type="Proteomes" id="UP000008561"/>
    </source>
</evidence>
<dbReference type="STRING" id="96561.Dole_3208"/>
<proteinExistence type="inferred from homology"/>
<organism evidence="2 3">
    <name type="scientific">Desulfosudis oleivorans (strain DSM 6200 / JCM 39069 / Hxd3)</name>
    <name type="common">Desulfococcus oleovorans</name>
    <dbReference type="NCBI Taxonomy" id="96561"/>
    <lineage>
        <taxon>Bacteria</taxon>
        <taxon>Pseudomonadati</taxon>
        <taxon>Thermodesulfobacteriota</taxon>
        <taxon>Desulfobacteria</taxon>
        <taxon>Desulfobacterales</taxon>
        <taxon>Desulfosudaceae</taxon>
        <taxon>Desulfosudis</taxon>
    </lineage>
</organism>
<sequence length="799" mass="91060">MKPLTPRSGSQKRLIFHPKRKNHDAGQRFFVPGVMKFFLWWAIAAALLSGYGHEAWAADTAGDLFRMDPKSAWRIDAGAITYDKQADLYLAVGKVTITKEGKRIVADSIWFDQKNQRLFADGNVTMTAGPDVLSGDHMEMDMAAETGTISNGTVFLGDRHFYIIGDTIQKTGPDTYTADRVSFSSCEPGNPDWQITGQDLRLTVEGYGSLRHAALWARSMPVLYTPYLFFPVKIKRQTGFLVPRVSYSDRKWEEIEQPFYWVISDSADMTFYAHHMGRRGEKLGFEYRQVMDATSRTTLMFDFLEDRKANTDPGQDWAYTHDRWLRPNNDRYWLRMKHDHGLGPGLSAKLDIDLVSDQDYLLEFESGYTGFDAADRYFEKVFGRDLDDADNPVRTSIFNLQKNWTQNSLNAGVRWDDDVIKRRWADEDDTVQRLPVVSFDANKQKLGATPLFYELNSEYLYGYTEDSLRGHRADMHPRIALPGRFKNFFSFEPSVGFRETVWRMDRDAGANDTDHTQSRELFDLRADLSSELYRVFDVNPETGKRACHTIVPRLEYEYVPHKNQDDYPRFTDAADVIEKQNTVTWSVTNLLTVKEWRGAAPSAADALETAEAASPPLVRDALYREVVRLKVSQSYDINEAKEDDPAQWASPDQRRPFSPVAVELDARPATSVRLDGDGLWCPYTGEWQAYNGEVALSDARGDKFSGGYRYRQGVSESVYGKAALEVNEAFLLYGEYERNIFSGTDILVQTGVVYRASCWSVDVNYTDEPGDRTYTVMINLYGLGEFGTDISGADVEQYP</sequence>
<dbReference type="eggNOG" id="COG1452">
    <property type="taxonomic scope" value="Bacteria"/>
</dbReference>
<dbReference type="OrthoDB" id="9760225at2"/>
<dbReference type="Gene3D" id="2.60.450.10">
    <property type="entry name" value="Lipopolysaccharide (LPS) transport protein A like domain"/>
    <property type="match status" value="1"/>
</dbReference>
<dbReference type="InterPro" id="IPR007543">
    <property type="entry name" value="LptD_C"/>
</dbReference>
<keyword evidence="3" id="KW-1185">Reference proteome</keyword>
<dbReference type="HAMAP" id="MF_01411">
    <property type="entry name" value="LPS_assembly_LptD"/>
    <property type="match status" value="1"/>
</dbReference>
<dbReference type="PANTHER" id="PTHR30189:SF1">
    <property type="entry name" value="LPS-ASSEMBLY PROTEIN LPTD"/>
    <property type="match status" value="1"/>
</dbReference>
<dbReference type="Pfam" id="PF04453">
    <property type="entry name" value="LptD"/>
    <property type="match status" value="1"/>
</dbReference>
<dbReference type="InterPro" id="IPR050218">
    <property type="entry name" value="LptD"/>
</dbReference>
<dbReference type="GO" id="GO:0009279">
    <property type="term" value="C:cell outer membrane"/>
    <property type="evidence" value="ECO:0007669"/>
    <property type="project" value="InterPro"/>
</dbReference>
<dbReference type="EMBL" id="CP000859">
    <property type="protein sequence ID" value="ABW69011.1"/>
    <property type="molecule type" value="Genomic_DNA"/>
</dbReference>
<evidence type="ECO:0000313" key="2">
    <source>
        <dbReference type="EMBL" id="ABW69011.1"/>
    </source>
</evidence>
<dbReference type="KEGG" id="dol:Dole_3208"/>
<feature type="domain" description="LptD C-terminal" evidence="1">
    <location>
        <begin position="329"/>
        <end position="718"/>
    </location>
</feature>
<protein>
    <submittedName>
        <fullName evidence="2">Organic solvent tolerance protein</fullName>
    </submittedName>
</protein>
<dbReference type="PANTHER" id="PTHR30189">
    <property type="entry name" value="LPS-ASSEMBLY PROTEIN"/>
    <property type="match status" value="1"/>
</dbReference>
<dbReference type="AlphaFoldDB" id="A9A092"/>
<gene>
    <name evidence="2" type="ordered locus">Dole_3208</name>
</gene>
<dbReference type="HOGENOM" id="CLU_009039_4_0_7"/>